<feature type="transmembrane region" description="Helical" evidence="7">
    <location>
        <begin position="314"/>
        <end position="331"/>
    </location>
</feature>
<dbReference type="PANTHER" id="PTHR10332:SF88">
    <property type="entry name" value="EQUILIBRATIVE NUCLEOSIDE TRANSPORTER 1, ISOFORM A"/>
    <property type="match status" value="1"/>
</dbReference>
<evidence type="ECO:0000313" key="9">
    <source>
        <dbReference type="Proteomes" id="UP000193922"/>
    </source>
</evidence>
<feature type="transmembrane region" description="Helical" evidence="7">
    <location>
        <begin position="412"/>
        <end position="440"/>
    </location>
</feature>
<keyword evidence="4 7" id="KW-0812">Transmembrane</keyword>
<keyword evidence="3" id="KW-0813">Transport</keyword>
<feature type="transmembrane region" description="Helical" evidence="7">
    <location>
        <begin position="82"/>
        <end position="100"/>
    </location>
</feature>
<dbReference type="Proteomes" id="UP000193922">
    <property type="component" value="Unassembled WGS sequence"/>
</dbReference>
<keyword evidence="5 7" id="KW-1133">Transmembrane helix</keyword>
<dbReference type="OrthoDB" id="10261753at2759"/>
<evidence type="ECO:0000313" key="8">
    <source>
        <dbReference type="EMBL" id="ORX68135.1"/>
    </source>
</evidence>
<evidence type="ECO:0000256" key="3">
    <source>
        <dbReference type="ARBA" id="ARBA00022448"/>
    </source>
</evidence>
<dbReference type="Pfam" id="PF01733">
    <property type="entry name" value="Nucleoside_tran"/>
    <property type="match status" value="1"/>
</dbReference>
<comment type="subcellular location">
    <subcellularLocation>
        <location evidence="1">Membrane</location>
        <topology evidence="1">Multi-pass membrane protein</topology>
    </subcellularLocation>
</comment>
<comment type="caution">
    <text evidence="8">The sequence shown here is derived from an EMBL/GenBank/DDBJ whole genome shotgun (WGS) entry which is preliminary data.</text>
</comment>
<feature type="transmembrane region" description="Helical" evidence="7">
    <location>
        <begin position="343"/>
        <end position="366"/>
    </location>
</feature>
<feature type="transmembrane region" description="Helical" evidence="7">
    <location>
        <begin position="176"/>
        <end position="194"/>
    </location>
</feature>
<evidence type="ECO:0000256" key="4">
    <source>
        <dbReference type="ARBA" id="ARBA00022692"/>
    </source>
</evidence>
<comment type="similarity">
    <text evidence="2">Belongs to the SLC29A/ENT transporter (TC 2.A.57) family.</text>
</comment>
<evidence type="ECO:0008006" key="10">
    <source>
        <dbReference type="Google" id="ProtNLM"/>
    </source>
</evidence>
<dbReference type="PIRSF" id="PIRSF016379">
    <property type="entry name" value="ENT"/>
    <property type="match status" value="1"/>
</dbReference>
<evidence type="ECO:0000256" key="2">
    <source>
        <dbReference type="ARBA" id="ARBA00007965"/>
    </source>
</evidence>
<sequence>MSADPALRYVYWRFVVLGMATLMAWNVYITASGFFRHVFRNTPLRDSFESVFSIFSNTINLIALSYALYTQPSANNDRRIQAGLLSTVCVFLALLLLPLLNIDGWLALVIALLALCVAAVAAAFVQCSIFGIAAPLHACCAEAYMGGQAIAGTVASALQLFTVYGAEDDGRVRVRAGVYFGIAAVFLALSMTAWSQLSRHEMIAQNAYRALDGPDAGMGRMQHGSPRLTRDPEGPVEYAVETVELEQVVEQNGLPKWLGALGLDNMRVLCLAFGEIAPFAYICGSAMCLTLALFPPLTEAIVSSPKSSPQIANLTAWHFLLFNVGDYLGRLSTQWIRCESVRVLNWIGAARLLFVPAFLMFPTVATAPGDALVVHSDLLFLLLVAMLGWSNGWVATMTLVRAPRDATNKALAGSVLSFALCVGLMVGALLSYPILLIAGIL</sequence>
<evidence type="ECO:0000256" key="5">
    <source>
        <dbReference type="ARBA" id="ARBA00022989"/>
    </source>
</evidence>
<dbReference type="PANTHER" id="PTHR10332">
    <property type="entry name" value="EQUILIBRATIVE NUCLEOSIDE TRANSPORTER"/>
    <property type="match status" value="1"/>
</dbReference>
<reference evidence="8 9" key="1">
    <citation type="submission" date="2016-07" db="EMBL/GenBank/DDBJ databases">
        <title>Pervasive Adenine N6-methylation of Active Genes in Fungi.</title>
        <authorList>
            <consortium name="DOE Joint Genome Institute"/>
            <person name="Mondo S.J."/>
            <person name="Dannebaum R.O."/>
            <person name="Kuo R.C."/>
            <person name="Labutti K."/>
            <person name="Haridas S."/>
            <person name="Kuo A."/>
            <person name="Salamov A."/>
            <person name="Ahrendt S.R."/>
            <person name="Lipzen A."/>
            <person name="Sullivan W."/>
            <person name="Andreopoulos W.B."/>
            <person name="Clum A."/>
            <person name="Lindquist E."/>
            <person name="Daum C."/>
            <person name="Ramamoorthy G.K."/>
            <person name="Gryganskyi A."/>
            <person name="Culley D."/>
            <person name="Magnuson J.K."/>
            <person name="James T.Y."/>
            <person name="O'Malley M.A."/>
            <person name="Stajich J.E."/>
            <person name="Spatafora J.W."/>
            <person name="Visel A."/>
            <person name="Grigoriev I.V."/>
        </authorList>
    </citation>
    <scope>NUCLEOTIDE SEQUENCE [LARGE SCALE GENOMIC DNA]</scope>
    <source>
        <strain evidence="8 9">ATCC 12442</strain>
    </source>
</reference>
<keyword evidence="9" id="KW-1185">Reference proteome</keyword>
<feature type="transmembrane region" description="Helical" evidence="7">
    <location>
        <begin position="12"/>
        <end position="31"/>
    </location>
</feature>
<dbReference type="GeneID" id="63805618"/>
<evidence type="ECO:0000256" key="6">
    <source>
        <dbReference type="ARBA" id="ARBA00023136"/>
    </source>
</evidence>
<dbReference type="RefSeq" id="XP_040741949.1">
    <property type="nucleotide sequence ID" value="XM_040888970.1"/>
</dbReference>
<keyword evidence="6 7" id="KW-0472">Membrane</keyword>
<evidence type="ECO:0000256" key="7">
    <source>
        <dbReference type="SAM" id="Phobius"/>
    </source>
</evidence>
<dbReference type="PRINTS" id="PR01130">
    <property type="entry name" value="DERENTRNSPRT"/>
</dbReference>
<feature type="transmembrane region" description="Helical" evidence="7">
    <location>
        <begin position="51"/>
        <end position="70"/>
    </location>
</feature>
<feature type="transmembrane region" description="Helical" evidence="7">
    <location>
        <begin position="268"/>
        <end position="294"/>
    </location>
</feature>
<accession>A0A1Y1W488</accession>
<dbReference type="GO" id="GO:0015205">
    <property type="term" value="F:nucleobase transmembrane transporter activity"/>
    <property type="evidence" value="ECO:0007669"/>
    <property type="project" value="TreeGrafter"/>
</dbReference>
<dbReference type="EMBL" id="MCFD01000010">
    <property type="protein sequence ID" value="ORX68135.1"/>
    <property type="molecule type" value="Genomic_DNA"/>
</dbReference>
<feature type="transmembrane region" description="Helical" evidence="7">
    <location>
        <begin position="106"/>
        <end position="132"/>
    </location>
</feature>
<organism evidence="8 9">
    <name type="scientific">Linderina pennispora</name>
    <dbReference type="NCBI Taxonomy" id="61395"/>
    <lineage>
        <taxon>Eukaryota</taxon>
        <taxon>Fungi</taxon>
        <taxon>Fungi incertae sedis</taxon>
        <taxon>Zoopagomycota</taxon>
        <taxon>Kickxellomycotina</taxon>
        <taxon>Kickxellomycetes</taxon>
        <taxon>Kickxellales</taxon>
        <taxon>Kickxellaceae</taxon>
        <taxon>Linderina</taxon>
    </lineage>
</organism>
<dbReference type="InterPro" id="IPR002259">
    <property type="entry name" value="Eqnu_transpt"/>
</dbReference>
<dbReference type="GO" id="GO:0000329">
    <property type="term" value="C:fungal-type vacuole membrane"/>
    <property type="evidence" value="ECO:0007669"/>
    <property type="project" value="TreeGrafter"/>
</dbReference>
<dbReference type="AlphaFoldDB" id="A0A1Y1W488"/>
<gene>
    <name evidence="8" type="ORF">DL89DRAFT_27210</name>
</gene>
<evidence type="ECO:0000256" key="1">
    <source>
        <dbReference type="ARBA" id="ARBA00004141"/>
    </source>
</evidence>
<protein>
    <recommendedName>
        <fullName evidence="10">Nucleoside transporter</fullName>
    </recommendedName>
</protein>
<proteinExistence type="inferred from homology"/>
<dbReference type="GO" id="GO:0034257">
    <property type="term" value="F:nicotinamide riboside transmembrane transporter activity"/>
    <property type="evidence" value="ECO:0007669"/>
    <property type="project" value="TreeGrafter"/>
</dbReference>
<feature type="transmembrane region" description="Helical" evidence="7">
    <location>
        <begin position="378"/>
        <end position="400"/>
    </location>
</feature>
<name>A0A1Y1W488_9FUNG</name>
<dbReference type="GO" id="GO:0005886">
    <property type="term" value="C:plasma membrane"/>
    <property type="evidence" value="ECO:0007669"/>
    <property type="project" value="TreeGrafter"/>
</dbReference>
<feature type="transmembrane region" description="Helical" evidence="7">
    <location>
        <begin position="144"/>
        <end position="164"/>
    </location>
</feature>